<evidence type="ECO:0000313" key="1">
    <source>
        <dbReference type="EMBL" id="GFO44368.1"/>
    </source>
</evidence>
<dbReference type="EMBL" id="BLXT01007949">
    <property type="protein sequence ID" value="GFO44368.1"/>
    <property type="molecule type" value="Genomic_DNA"/>
</dbReference>
<evidence type="ECO:0000313" key="2">
    <source>
        <dbReference type="Proteomes" id="UP000735302"/>
    </source>
</evidence>
<keyword evidence="2" id="KW-1185">Reference proteome</keyword>
<gene>
    <name evidence="1" type="ORF">PoB_007087300</name>
</gene>
<organism evidence="1 2">
    <name type="scientific">Plakobranchus ocellatus</name>
    <dbReference type="NCBI Taxonomy" id="259542"/>
    <lineage>
        <taxon>Eukaryota</taxon>
        <taxon>Metazoa</taxon>
        <taxon>Spiralia</taxon>
        <taxon>Lophotrochozoa</taxon>
        <taxon>Mollusca</taxon>
        <taxon>Gastropoda</taxon>
        <taxon>Heterobranchia</taxon>
        <taxon>Euthyneura</taxon>
        <taxon>Panpulmonata</taxon>
        <taxon>Sacoglossa</taxon>
        <taxon>Placobranchoidea</taxon>
        <taxon>Plakobranchidae</taxon>
        <taxon>Plakobranchus</taxon>
    </lineage>
</organism>
<proteinExistence type="predicted"/>
<protein>
    <submittedName>
        <fullName evidence="1">Uncharacterized protein</fullName>
    </submittedName>
</protein>
<dbReference type="AlphaFoldDB" id="A0AAV4DJE9"/>
<dbReference type="Proteomes" id="UP000735302">
    <property type="component" value="Unassembled WGS sequence"/>
</dbReference>
<accession>A0AAV4DJE9</accession>
<name>A0AAV4DJE9_9GAST</name>
<reference evidence="1 2" key="1">
    <citation type="journal article" date="2021" name="Elife">
        <title>Chloroplast acquisition without the gene transfer in kleptoplastic sea slugs, Plakobranchus ocellatus.</title>
        <authorList>
            <person name="Maeda T."/>
            <person name="Takahashi S."/>
            <person name="Yoshida T."/>
            <person name="Shimamura S."/>
            <person name="Takaki Y."/>
            <person name="Nagai Y."/>
            <person name="Toyoda A."/>
            <person name="Suzuki Y."/>
            <person name="Arimoto A."/>
            <person name="Ishii H."/>
            <person name="Satoh N."/>
            <person name="Nishiyama T."/>
            <person name="Hasebe M."/>
            <person name="Maruyama T."/>
            <person name="Minagawa J."/>
            <person name="Obokata J."/>
            <person name="Shigenobu S."/>
        </authorList>
    </citation>
    <scope>NUCLEOTIDE SEQUENCE [LARGE SCALE GENOMIC DNA]</scope>
</reference>
<sequence>MVKDCQKWKYMRGFTCYLTTILSTNINKASANSTVSTTLALPTTLKIIVNFSTFSNSSSVHNFNTFSNSSSVHNFNTFSNSNSVHNFNTISNPNIINS</sequence>
<comment type="caution">
    <text evidence="1">The sequence shown here is derived from an EMBL/GenBank/DDBJ whole genome shotgun (WGS) entry which is preliminary data.</text>
</comment>